<sequence length="284" mass="29804">MVEYAPARPGDTGCAVVAGGFVALVDVGVRPELVARIHAAFAGSALLERTVSEIVAAVPDARFAIARTDTAPARIALRGDLTIDLGPSATTRFGLPSGSTGVLGEVDGLERLSFTLGTDDESPHRLPLRDGACPASAVHATFAHAPGEGTALSPQSADDQAQGEAAAVASDRSGWVLTLPDGRELDARPRLVVGRRPEEDESTDTGALYVTAPSPQREISARHLELTVEDDVLRARDMGSTNGTLVLRPDRPAHLLHDSRDATLDAGDTLDLGEGFRITVARRR</sequence>
<protein>
    <submittedName>
        <fullName evidence="3">FHA domain-containing protein</fullName>
    </submittedName>
</protein>
<dbReference type="Pfam" id="PF00498">
    <property type="entry name" value="FHA"/>
    <property type="match status" value="1"/>
</dbReference>
<dbReference type="Proteomes" id="UP001172738">
    <property type="component" value="Unassembled WGS sequence"/>
</dbReference>
<evidence type="ECO:0000259" key="2">
    <source>
        <dbReference type="PROSITE" id="PS50006"/>
    </source>
</evidence>
<dbReference type="SUPFAM" id="SSF49879">
    <property type="entry name" value="SMAD/FHA domain"/>
    <property type="match status" value="1"/>
</dbReference>
<dbReference type="Gene3D" id="2.60.200.20">
    <property type="match status" value="1"/>
</dbReference>
<evidence type="ECO:0000313" key="4">
    <source>
        <dbReference type="Proteomes" id="UP001172738"/>
    </source>
</evidence>
<evidence type="ECO:0000313" key="3">
    <source>
        <dbReference type="EMBL" id="MDN4471493.1"/>
    </source>
</evidence>
<comment type="caution">
    <text evidence="3">The sequence shown here is derived from an EMBL/GenBank/DDBJ whole genome shotgun (WGS) entry which is preliminary data.</text>
</comment>
<dbReference type="RefSeq" id="WP_301125176.1">
    <property type="nucleotide sequence ID" value="NZ_JAUHPV010000001.1"/>
</dbReference>
<organism evidence="3 4">
    <name type="scientific">Demequina zhanjiangensis</name>
    <dbReference type="NCBI Taxonomy" id="3051659"/>
    <lineage>
        <taxon>Bacteria</taxon>
        <taxon>Bacillati</taxon>
        <taxon>Actinomycetota</taxon>
        <taxon>Actinomycetes</taxon>
        <taxon>Micrococcales</taxon>
        <taxon>Demequinaceae</taxon>
        <taxon>Demequina</taxon>
    </lineage>
</organism>
<dbReference type="CDD" id="cd00060">
    <property type="entry name" value="FHA"/>
    <property type="match status" value="1"/>
</dbReference>
<reference evidence="3" key="1">
    <citation type="submission" date="2023-06" db="EMBL/GenBank/DDBJ databases">
        <title>SYSU T00b26.</title>
        <authorList>
            <person name="Gao L."/>
            <person name="Fang B.-Z."/>
            <person name="Li W.-J."/>
        </authorList>
    </citation>
    <scope>NUCLEOTIDE SEQUENCE</scope>
    <source>
        <strain evidence="3">SYSU T00b26</strain>
    </source>
</reference>
<gene>
    <name evidence="3" type="ORF">QQX04_00640</name>
</gene>
<accession>A0ABT8FX70</accession>
<dbReference type="PROSITE" id="PS50006">
    <property type="entry name" value="FHA_DOMAIN"/>
    <property type="match status" value="1"/>
</dbReference>
<keyword evidence="1" id="KW-0597">Phosphoprotein</keyword>
<dbReference type="InterPro" id="IPR008984">
    <property type="entry name" value="SMAD_FHA_dom_sf"/>
</dbReference>
<name>A0ABT8FX70_9MICO</name>
<proteinExistence type="predicted"/>
<evidence type="ECO:0000256" key="1">
    <source>
        <dbReference type="ARBA" id="ARBA00022553"/>
    </source>
</evidence>
<dbReference type="EMBL" id="JAUHPV010000001">
    <property type="protein sequence ID" value="MDN4471493.1"/>
    <property type="molecule type" value="Genomic_DNA"/>
</dbReference>
<dbReference type="InterPro" id="IPR000253">
    <property type="entry name" value="FHA_dom"/>
</dbReference>
<keyword evidence="4" id="KW-1185">Reference proteome</keyword>
<feature type="domain" description="FHA" evidence="2">
    <location>
        <begin position="191"/>
        <end position="246"/>
    </location>
</feature>